<dbReference type="AlphaFoldDB" id="A0A5S4FIP5"/>
<name>A0A5S4FIP5_9ACTN</name>
<protein>
    <submittedName>
        <fullName evidence="2">Uncharacterized protein</fullName>
    </submittedName>
</protein>
<dbReference type="EMBL" id="VCKY01000056">
    <property type="protein sequence ID" value="TMR20532.1"/>
    <property type="molecule type" value="Genomic_DNA"/>
</dbReference>
<feature type="signal peptide" evidence="1">
    <location>
        <begin position="1"/>
        <end position="20"/>
    </location>
</feature>
<dbReference type="Proteomes" id="UP000309128">
    <property type="component" value="Unassembled WGS sequence"/>
</dbReference>
<reference evidence="2 3" key="1">
    <citation type="submission" date="2019-05" db="EMBL/GenBank/DDBJ databases">
        <title>Draft genome sequence of Nonomuraea turkmeniaca DSM 43926.</title>
        <authorList>
            <person name="Saricaoglu S."/>
            <person name="Isik K."/>
        </authorList>
    </citation>
    <scope>NUCLEOTIDE SEQUENCE [LARGE SCALE GENOMIC DNA]</scope>
    <source>
        <strain evidence="2 3">DSM 43926</strain>
    </source>
</reference>
<organism evidence="2 3">
    <name type="scientific">Nonomuraea turkmeniaca</name>
    <dbReference type="NCBI Taxonomy" id="103838"/>
    <lineage>
        <taxon>Bacteria</taxon>
        <taxon>Bacillati</taxon>
        <taxon>Actinomycetota</taxon>
        <taxon>Actinomycetes</taxon>
        <taxon>Streptosporangiales</taxon>
        <taxon>Streptosporangiaceae</taxon>
        <taxon>Nonomuraea</taxon>
    </lineage>
</organism>
<feature type="chain" id="PRO_5024295533" evidence="1">
    <location>
        <begin position="21"/>
        <end position="340"/>
    </location>
</feature>
<evidence type="ECO:0000256" key="1">
    <source>
        <dbReference type="SAM" id="SignalP"/>
    </source>
</evidence>
<evidence type="ECO:0000313" key="3">
    <source>
        <dbReference type="Proteomes" id="UP000309128"/>
    </source>
</evidence>
<accession>A0A5S4FIP5</accession>
<gene>
    <name evidence="2" type="ORF">ETD86_18445</name>
</gene>
<keyword evidence="1" id="KW-0732">Signal</keyword>
<evidence type="ECO:0000313" key="2">
    <source>
        <dbReference type="EMBL" id="TMR20532.1"/>
    </source>
</evidence>
<proteinExistence type="predicted"/>
<dbReference type="RefSeq" id="WP_138667393.1">
    <property type="nucleotide sequence ID" value="NZ_VCKY01000056.1"/>
</dbReference>
<comment type="caution">
    <text evidence="2">The sequence shown here is derived from an EMBL/GenBank/DDBJ whole genome shotgun (WGS) entry which is preliminary data.</text>
</comment>
<sequence>MRFLAIVLLLLPLLPTPAYAAELPGGKANYVVTLGRLRADVRDNWVRLGTYQFATDGTVTARTYLWRQTAPAAREGTGTTPDLDSCSTVSGAVGHTRARHCEVLTAGGFRGSPPESRTGTFSVAGDVLNITWNFAQAWSEQWYLRPNADGTLVRLESKYNTFATYAYGYGSNAALATRRAMSTVQAFPGTLKQDLASWAKENVTTSNGQVFAHPAFRTCPTTTWCLTYAQPSSAGACQASGGCPNYGGGTATNDSSIQYYLVKVSSYDRRDTLWHWCTCLARERGEFCYTGNSHVKPLLQIIDDNGGFHGWVGAEASFYPSGSDPRYSDMLGVFRITDTR</sequence>
<dbReference type="OrthoDB" id="3507435at2"/>
<keyword evidence="3" id="KW-1185">Reference proteome</keyword>